<gene>
    <name evidence="2" type="ORF">V8G54_013064</name>
</gene>
<name>A0AAQ3S3Y9_VIGMU</name>
<dbReference type="EMBL" id="CP144697">
    <property type="protein sequence ID" value="WVZ15498.1"/>
    <property type="molecule type" value="Genomic_DNA"/>
</dbReference>
<sequence>MEKKQWWGEKVLLRFEHSRCAENIRMYIIFLSKDKWDNSLRKSCLYFFDNQKQTNKTCQLHFQIFLVQYQTSYEFSLLVLQHLQFLHYSSQTHFSLLLTSFIWGFITFCYKTSFLYETLLDFS</sequence>
<organism evidence="2 3">
    <name type="scientific">Vigna mungo</name>
    <name type="common">Black gram</name>
    <name type="synonym">Phaseolus mungo</name>
    <dbReference type="NCBI Taxonomy" id="3915"/>
    <lineage>
        <taxon>Eukaryota</taxon>
        <taxon>Viridiplantae</taxon>
        <taxon>Streptophyta</taxon>
        <taxon>Embryophyta</taxon>
        <taxon>Tracheophyta</taxon>
        <taxon>Spermatophyta</taxon>
        <taxon>Magnoliopsida</taxon>
        <taxon>eudicotyledons</taxon>
        <taxon>Gunneridae</taxon>
        <taxon>Pentapetalae</taxon>
        <taxon>rosids</taxon>
        <taxon>fabids</taxon>
        <taxon>Fabales</taxon>
        <taxon>Fabaceae</taxon>
        <taxon>Papilionoideae</taxon>
        <taxon>50 kb inversion clade</taxon>
        <taxon>NPAAA clade</taxon>
        <taxon>indigoferoid/millettioid clade</taxon>
        <taxon>Phaseoleae</taxon>
        <taxon>Vigna</taxon>
    </lineage>
</organism>
<dbReference type="Proteomes" id="UP001374535">
    <property type="component" value="Chromosome 4"/>
</dbReference>
<evidence type="ECO:0000313" key="2">
    <source>
        <dbReference type="EMBL" id="WVZ15498.1"/>
    </source>
</evidence>
<keyword evidence="1" id="KW-1133">Transmembrane helix</keyword>
<dbReference type="AlphaFoldDB" id="A0AAQ3S3Y9"/>
<protein>
    <submittedName>
        <fullName evidence="2">Uncharacterized protein</fullName>
    </submittedName>
</protein>
<accession>A0AAQ3S3Y9</accession>
<proteinExistence type="predicted"/>
<reference evidence="2 3" key="1">
    <citation type="journal article" date="2023" name="Life. Sci Alliance">
        <title>Evolutionary insights into 3D genome organization and epigenetic landscape of Vigna mungo.</title>
        <authorList>
            <person name="Junaid A."/>
            <person name="Singh B."/>
            <person name="Bhatia S."/>
        </authorList>
    </citation>
    <scope>NUCLEOTIDE SEQUENCE [LARGE SCALE GENOMIC DNA]</scope>
    <source>
        <strain evidence="2">Urdbean</strain>
    </source>
</reference>
<evidence type="ECO:0000313" key="3">
    <source>
        <dbReference type="Proteomes" id="UP001374535"/>
    </source>
</evidence>
<keyword evidence="3" id="KW-1185">Reference proteome</keyword>
<keyword evidence="1" id="KW-0472">Membrane</keyword>
<feature type="transmembrane region" description="Helical" evidence="1">
    <location>
        <begin position="94"/>
        <end position="116"/>
    </location>
</feature>
<evidence type="ECO:0000256" key="1">
    <source>
        <dbReference type="SAM" id="Phobius"/>
    </source>
</evidence>
<keyword evidence="1" id="KW-0812">Transmembrane</keyword>